<feature type="domain" description="C2H2-type" evidence="3">
    <location>
        <begin position="572"/>
        <end position="602"/>
    </location>
</feature>
<feature type="region of interest" description="Disordered" evidence="2">
    <location>
        <begin position="519"/>
        <end position="546"/>
    </location>
</feature>
<feature type="domain" description="C2H2-type" evidence="3">
    <location>
        <begin position="544"/>
        <end position="573"/>
    </location>
</feature>
<dbReference type="GO" id="GO:0008270">
    <property type="term" value="F:zinc ion binding"/>
    <property type="evidence" value="ECO:0007669"/>
    <property type="project" value="UniProtKB-KW"/>
</dbReference>
<feature type="region of interest" description="Disordered" evidence="2">
    <location>
        <begin position="365"/>
        <end position="385"/>
    </location>
</feature>
<protein>
    <recommendedName>
        <fullName evidence="3">C2H2-type domain-containing protein</fullName>
    </recommendedName>
</protein>
<dbReference type="OrthoDB" id="6077919at2759"/>
<gene>
    <name evidence="4" type="ORF">BD289DRAFT_248150</name>
</gene>
<dbReference type="EMBL" id="KZ678436">
    <property type="protein sequence ID" value="PSR85905.1"/>
    <property type="molecule type" value="Genomic_DNA"/>
</dbReference>
<dbReference type="PROSITE" id="PS50157">
    <property type="entry name" value="ZINC_FINGER_C2H2_2"/>
    <property type="match status" value="2"/>
</dbReference>
<evidence type="ECO:0000256" key="2">
    <source>
        <dbReference type="SAM" id="MobiDB-lite"/>
    </source>
</evidence>
<dbReference type="InParanoid" id="A0A2T3A8W9"/>
<dbReference type="GO" id="GO:0005634">
    <property type="term" value="C:nucleus"/>
    <property type="evidence" value="ECO:0007669"/>
    <property type="project" value="TreeGrafter"/>
</dbReference>
<dbReference type="PANTHER" id="PTHR46179">
    <property type="entry name" value="ZINC FINGER PROTEIN"/>
    <property type="match status" value="1"/>
</dbReference>
<keyword evidence="1" id="KW-0863">Zinc-finger</keyword>
<dbReference type="InterPro" id="IPR013087">
    <property type="entry name" value="Znf_C2H2_type"/>
</dbReference>
<reference evidence="4 5" key="1">
    <citation type="journal article" date="2018" name="Mycol. Prog.">
        <title>Coniella lustricola, a new species from submerged detritus.</title>
        <authorList>
            <person name="Raudabaugh D.B."/>
            <person name="Iturriaga T."/>
            <person name="Carver A."/>
            <person name="Mondo S."/>
            <person name="Pangilinan J."/>
            <person name="Lipzen A."/>
            <person name="He G."/>
            <person name="Amirebrahimi M."/>
            <person name="Grigoriev I.V."/>
            <person name="Miller A.N."/>
        </authorList>
    </citation>
    <scope>NUCLEOTIDE SEQUENCE [LARGE SCALE GENOMIC DNA]</scope>
    <source>
        <strain evidence="4 5">B22-T-1</strain>
    </source>
</reference>
<sequence>MGPPGQDLSQHQHWFSASDPWSHIAITNPTSSPTVPDFERHGIKTPFRDCSSECGTAPITDSAYGTMSRAEPSITNVSLYGDCDRSAETASVASLPRTLFHGSVFPMHDFWSRPVTSTANSLVCVSCNIKVKNKSELKKHWQRHKKPFRCPITDCSRSLGFSTSNDLHRHVRSRHPDADPKAVFYRCPVRNCRSEDKRWPRADNFKQHLKRVHQREIVMDDDLEKYIYKPRESVGSELAGLGSAVDEVTMAVSGRNSASETSPWNLGWQAASADEFRGASSNGIRIGECAYEDAATIDQQLDVSDVMYIDQDLHAGTQMQSAKFDMETDLSQLGECHIGLHNCPDSINPTSAERDLEFQSTFFDDASVPGNDSVLEERDRPNTATRTETVMLDDTNCNMPAPSVQLIQGSNEPPKALSVIETMVENNNDLDKVESPSSPNSRSTEDTENLQYSSKISVHQNAQSRVCSESSESLLEIDSENSISTLLTLLNDKKTLVNVLSKIDGATLANVLAPLGYNKSKNPTLKSDLHSRTGSSSEAGKSQVSCPHEGCGKHFARHCELKKHLKRHNKPYGCTYTSCDKRFGSKNDWKRHENSRHFQVEQWQCHESSPDKASKICGKIYNRRELFKTHLLREHAIKDPSSAILTPENRFGTRKSETFWCGFCKKSIEVQTISEFWVIRCDHIDKHFTDLLDISQWEPLGTGTEGFEVSLVPTTSSQASRDECAESLASADRSDNAERILKRHAADGEVRHSKSSKRLRATEVWYCCGCAETVLQTGFYCDQKHE</sequence>
<organism evidence="4 5">
    <name type="scientific">Coniella lustricola</name>
    <dbReference type="NCBI Taxonomy" id="2025994"/>
    <lineage>
        <taxon>Eukaryota</taxon>
        <taxon>Fungi</taxon>
        <taxon>Dikarya</taxon>
        <taxon>Ascomycota</taxon>
        <taxon>Pezizomycotina</taxon>
        <taxon>Sordariomycetes</taxon>
        <taxon>Sordariomycetidae</taxon>
        <taxon>Diaporthales</taxon>
        <taxon>Schizoparmaceae</taxon>
        <taxon>Coniella</taxon>
    </lineage>
</organism>
<evidence type="ECO:0000259" key="3">
    <source>
        <dbReference type="PROSITE" id="PS50157"/>
    </source>
</evidence>
<keyword evidence="1" id="KW-0862">Zinc</keyword>
<dbReference type="AlphaFoldDB" id="A0A2T3A8W9"/>
<dbReference type="InterPro" id="IPR051061">
    <property type="entry name" value="Zinc_finger_trans_reg"/>
</dbReference>
<dbReference type="STRING" id="2025994.A0A2T3A8W9"/>
<dbReference type="Gene3D" id="3.30.160.60">
    <property type="entry name" value="Classic Zinc Finger"/>
    <property type="match status" value="2"/>
</dbReference>
<evidence type="ECO:0000256" key="1">
    <source>
        <dbReference type="PROSITE-ProRule" id="PRU00042"/>
    </source>
</evidence>
<name>A0A2T3A8W9_9PEZI</name>
<dbReference type="SMART" id="SM00355">
    <property type="entry name" value="ZnF_C2H2"/>
    <property type="match status" value="6"/>
</dbReference>
<dbReference type="GO" id="GO:0006357">
    <property type="term" value="P:regulation of transcription by RNA polymerase II"/>
    <property type="evidence" value="ECO:0007669"/>
    <property type="project" value="TreeGrafter"/>
</dbReference>
<dbReference type="PANTHER" id="PTHR46179:SF19">
    <property type="entry name" value="C2H2 FINGER DOMAIN TRANSCRIPTION FACTOR (EUROFUNG)-RELATED"/>
    <property type="match status" value="1"/>
</dbReference>
<keyword evidence="5" id="KW-1185">Reference proteome</keyword>
<accession>A0A2T3A8W9</accession>
<feature type="region of interest" description="Disordered" evidence="2">
    <location>
        <begin position="428"/>
        <end position="455"/>
    </location>
</feature>
<dbReference type="PROSITE" id="PS00028">
    <property type="entry name" value="ZINC_FINGER_C2H2_1"/>
    <property type="match status" value="3"/>
</dbReference>
<feature type="compositionally biased region" description="Polar residues" evidence="2">
    <location>
        <begin position="532"/>
        <end position="545"/>
    </location>
</feature>
<evidence type="ECO:0000313" key="4">
    <source>
        <dbReference type="EMBL" id="PSR85905.1"/>
    </source>
</evidence>
<evidence type="ECO:0000313" key="5">
    <source>
        <dbReference type="Proteomes" id="UP000241462"/>
    </source>
</evidence>
<dbReference type="Proteomes" id="UP000241462">
    <property type="component" value="Unassembled WGS sequence"/>
</dbReference>
<proteinExistence type="predicted"/>
<keyword evidence="1" id="KW-0479">Metal-binding</keyword>